<protein>
    <submittedName>
        <fullName evidence="1">Uncharacterized protein</fullName>
    </submittedName>
</protein>
<evidence type="ECO:0000313" key="1">
    <source>
        <dbReference type="EMBL" id="HGB35905.1"/>
    </source>
</evidence>
<organism evidence="1">
    <name type="scientific">candidate division WOR-3 bacterium</name>
    <dbReference type="NCBI Taxonomy" id="2052148"/>
    <lineage>
        <taxon>Bacteria</taxon>
        <taxon>Bacteria division WOR-3</taxon>
    </lineage>
</organism>
<reference evidence="1" key="1">
    <citation type="journal article" date="2020" name="mSystems">
        <title>Genome- and Community-Level Interaction Insights into Carbon Utilization and Element Cycling Functions of Hydrothermarchaeota in Hydrothermal Sediment.</title>
        <authorList>
            <person name="Zhou Z."/>
            <person name="Liu Y."/>
            <person name="Xu W."/>
            <person name="Pan J."/>
            <person name="Luo Z.H."/>
            <person name="Li M."/>
        </authorList>
    </citation>
    <scope>NUCLEOTIDE SEQUENCE [LARGE SCALE GENOMIC DNA]</scope>
    <source>
        <strain evidence="1">SpSt-754</strain>
    </source>
</reference>
<sequence length="71" mass="8553">MLRPYYDQLGVIWQASQDRWKSLSEEWKDPVGSYFYKNFWQPWEEEMPQALKALANLVEVLEQAERTAVEE</sequence>
<dbReference type="AlphaFoldDB" id="A0A7V3NTU9"/>
<dbReference type="EMBL" id="DTGD01000122">
    <property type="protein sequence ID" value="HGB35905.1"/>
    <property type="molecule type" value="Genomic_DNA"/>
</dbReference>
<name>A0A7V3NTU9_UNCW3</name>
<accession>A0A7V3NTU9</accession>
<proteinExistence type="predicted"/>
<gene>
    <name evidence="1" type="ORF">ENV38_03240</name>
</gene>
<comment type="caution">
    <text evidence="1">The sequence shown here is derived from an EMBL/GenBank/DDBJ whole genome shotgun (WGS) entry which is preliminary data.</text>
</comment>